<dbReference type="PROSITE" id="PS51094">
    <property type="entry name" value="PTS_EIIA_TYPE_2"/>
    <property type="match status" value="1"/>
</dbReference>
<dbReference type="CDD" id="cd00211">
    <property type="entry name" value="PTS_IIA_fru"/>
    <property type="match status" value="1"/>
</dbReference>
<dbReference type="InterPro" id="IPR051541">
    <property type="entry name" value="PTS_SugarTrans_NitroReg"/>
</dbReference>
<dbReference type="RefSeq" id="WP_043413920.1">
    <property type="nucleotide sequence ID" value="NZ_JPMI01000409.1"/>
</dbReference>
<dbReference type="EMBL" id="JPMI01000409">
    <property type="protein sequence ID" value="KFA86979.1"/>
    <property type="molecule type" value="Genomic_DNA"/>
</dbReference>
<dbReference type="PANTHER" id="PTHR47738:SF2">
    <property type="entry name" value="PTS SYSTEM FRUCTOSE-LIKE EIIA COMPONENT"/>
    <property type="match status" value="1"/>
</dbReference>
<dbReference type="PANTHER" id="PTHR47738">
    <property type="entry name" value="PTS SYSTEM FRUCTOSE-LIKE EIIA COMPONENT-RELATED"/>
    <property type="match status" value="1"/>
</dbReference>
<dbReference type="InterPro" id="IPR002178">
    <property type="entry name" value="PTS_EIIA_type-2_dom"/>
</dbReference>
<proteinExistence type="predicted"/>
<dbReference type="FunFam" id="3.40.930.10:FF:000009">
    <property type="entry name" value="PTS system, fructose specific IIABC component"/>
    <property type="match status" value="1"/>
</dbReference>
<comment type="subcellular location">
    <subcellularLocation>
        <location evidence="1">Cytoplasm</location>
    </subcellularLocation>
</comment>
<name>A0A084SEU4_9BACT</name>
<evidence type="ECO:0000313" key="4">
    <source>
        <dbReference type="EMBL" id="KFA86979.1"/>
    </source>
</evidence>
<gene>
    <name evidence="4" type="ORF">Q664_50890</name>
</gene>
<evidence type="ECO:0000313" key="5">
    <source>
        <dbReference type="Proteomes" id="UP000028547"/>
    </source>
</evidence>
<dbReference type="GO" id="GO:0005737">
    <property type="term" value="C:cytoplasm"/>
    <property type="evidence" value="ECO:0007669"/>
    <property type="project" value="UniProtKB-SubCell"/>
</dbReference>
<protein>
    <submittedName>
        <fullName evidence="4">PTS fructose transporter subunit IIA</fullName>
    </submittedName>
</protein>
<evidence type="ECO:0000256" key="2">
    <source>
        <dbReference type="ARBA" id="ARBA00022679"/>
    </source>
</evidence>
<accession>A0A084SEU4</accession>
<dbReference type="Proteomes" id="UP000028547">
    <property type="component" value="Unassembled WGS sequence"/>
</dbReference>
<evidence type="ECO:0000259" key="3">
    <source>
        <dbReference type="PROSITE" id="PS51094"/>
    </source>
</evidence>
<organism evidence="4 5">
    <name type="scientific">Archangium violaceum Cb vi76</name>
    <dbReference type="NCBI Taxonomy" id="1406225"/>
    <lineage>
        <taxon>Bacteria</taxon>
        <taxon>Pseudomonadati</taxon>
        <taxon>Myxococcota</taxon>
        <taxon>Myxococcia</taxon>
        <taxon>Myxococcales</taxon>
        <taxon>Cystobacterineae</taxon>
        <taxon>Archangiaceae</taxon>
        <taxon>Archangium</taxon>
    </lineage>
</organism>
<comment type="caution">
    <text evidence="4">The sequence shown here is derived from an EMBL/GenBank/DDBJ whole genome shotgun (WGS) entry which is preliminary data.</text>
</comment>
<reference evidence="4 5" key="1">
    <citation type="submission" date="2014-07" db="EMBL/GenBank/DDBJ databases">
        <title>Draft Genome Sequence of Gephyronic Acid Producer, Cystobacter violaceus Strain Cb vi76.</title>
        <authorList>
            <person name="Stevens D.C."/>
            <person name="Young J."/>
            <person name="Carmichael R."/>
            <person name="Tan J."/>
            <person name="Taylor R.E."/>
        </authorList>
    </citation>
    <scope>NUCLEOTIDE SEQUENCE [LARGE SCALE GENOMIC DNA]</scope>
    <source>
        <strain evidence="4 5">Cb vi76</strain>
    </source>
</reference>
<evidence type="ECO:0000256" key="1">
    <source>
        <dbReference type="ARBA" id="ARBA00004496"/>
    </source>
</evidence>
<dbReference type="InterPro" id="IPR016152">
    <property type="entry name" value="PTrfase/Anion_transptr"/>
</dbReference>
<dbReference type="GO" id="GO:0016740">
    <property type="term" value="F:transferase activity"/>
    <property type="evidence" value="ECO:0007669"/>
    <property type="project" value="UniProtKB-KW"/>
</dbReference>
<keyword evidence="2" id="KW-0808">Transferase</keyword>
<dbReference type="AlphaFoldDB" id="A0A084SEU4"/>
<dbReference type="Gene3D" id="3.40.930.10">
    <property type="entry name" value="Mannitol-specific EII, Chain A"/>
    <property type="match status" value="1"/>
</dbReference>
<dbReference type="PROSITE" id="PS00372">
    <property type="entry name" value="PTS_EIIA_TYPE_2_HIS"/>
    <property type="match status" value="1"/>
</dbReference>
<dbReference type="SUPFAM" id="SSF55804">
    <property type="entry name" value="Phoshotransferase/anion transport protein"/>
    <property type="match status" value="1"/>
</dbReference>
<feature type="domain" description="PTS EIIA type-2" evidence="3">
    <location>
        <begin position="5"/>
        <end position="149"/>
    </location>
</feature>
<sequence>MRISEFLSPEALIADLQARDKQAVLREMSAVLSRAHPSLKEDRLVEVLREREKLGSTGIGEGVAIPHGKLPGLTNLVAAFGVSRQGVDFEAIDGKPTHLFFALVAPENSAGVHLKALARISRLFKNPRFRASILDATSAADIHALIVQEDARP</sequence>
<dbReference type="Pfam" id="PF00359">
    <property type="entry name" value="PTS_EIIA_2"/>
    <property type="match status" value="1"/>
</dbReference>